<dbReference type="EC" id="3.6.1.63" evidence="2"/>
<dbReference type="GeneID" id="39847521"/>
<dbReference type="PANTHER" id="PTHR43135">
    <property type="entry name" value="ALPHA-D-RIBOSE 1-METHYLPHOSPHONATE 5-TRIPHOSPHATE DIPHOSPHATASE"/>
    <property type="match status" value="1"/>
</dbReference>
<reference evidence="2 3" key="1">
    <citation type="journal article" date="2019" name="Nat. Commun.">
        <title>A new type of DNA phosphorothioation-based antiviral system in archaea.</title>
        <authorList>
            <person name="Xiong L."/>
            <person name="Liu S."/>
            <person name="Chen S."/>
            <person name="Xiao Y."/>
            <person name="Zhu B."/>
            <person name="Gao Y."/>
            <person name="Zhang Y."/>
            <person name="Chen B."/>
            <person name="Luo J."/>
            <person name="Deng Z."/>
            <person name="Chen X."/>
            <person name="Wang L."/>
            <person name="Chen S."/>
        </authorList>
    </citation>
    <scope>NUCLEOTIDE SEQUENCE [LARGE SCALE GENOMIC DNA]</scope>
    <source>
        <strain evidence="2 3">CBA1105</strain>
    </source>
</reference>
<evidence type="ECO:0000313" key="3">
    <source>
        <dbReference type="Proteomes" id="UP000296706"/>
    </source>
</evidence>
<dbReference type="KEGG" id="hsn:DV733_06615"/>
<dbReference type="GO" id="GO:0019700">
    <property type="term" value="P:organic phosphonate catabolic process"/>
    <property type="evidence" value="ECO:0007669"/>
    <property type="project" value="InterPro"/>
</dbReference>
<sequence length="389" mass="42214">MSHPEVDPIEVERTLVENATVVTPINSFEGSILIEGDRIVAVESDPASGQRADRTVDASGKLLIPGLIDIHGDDIERHRFPRGSPVDEDIAFRTVDRTNLSAGVTTKFHAIAFQDAPDDHRSAEIAIEMVESIHEADHLLADHHVHARCELTDPDCVDAVEGILEMPAVKLASVMAHIPGKGQFGSPEAFKQWYLDNRDISEERVDELIAQRTSVDQETLNDRIATIVERAREAGVALASHDDETALEVERLHDRGIEISEYPVTLAAAERATELGMTTAMGAPNLVRGGSQWGNLGTAEAIAADVVDVLCADYHPPSLLAAPFVDTGEPLHERVARVTLNPAEAVGLADRGRIDEGARADLLVVDREPTPTVERAFVAGEEVYREGAR</sequence>
<dbReference type="InterPro" id="IPR051781">
    <property type="entry name" value="Metallo-dep_Hydrolase"/>
</dbReference>
<organism evidence="2 3">
    <name type="scientific">Halapricum salinum</name>
    <dbReference type="NCBI Taxonomy" id="1457250"/>
    <lineage>
        <taxon>Archaea</taxon>
        <taxon>Methanobacteriati</taxon>
        <taxon>Methanobacteriota</taxon>
        <taxon>Stenosarchaea group</taxon>
        <taxon>Halobacteria</taxon>
        <taxon>Halobacteriales</taxon>
        <taxon>Haloarculaceae</taxon>
        <taxon>Halapricum</taxon>
    </lineage>
</organism>
<dbReference type="SUPFAM" id="SSF51338">
    <property type="entry name" value="Composite domain of metallo-dependent hydrolases"/>
    <property type="match status" value="1"/>
</dbReference>
<dbReference type="AlphaFoldDB" id="A0A4D6HDX7"/>
<dbReference type="SUPFAM" id="SSF51556">
    <property type="entry name" value="Metallo-dependent hydrolases"/>
    <property type="match status" value="1"/>
</dbReference>
<feature type="domain" description="Amidohydrolase 3" evidence="1">
    <location>
        <begin position="328"/>
        <end position="370"/>
    </location>
</feature>
<dbReference type="PIRSF" id="PIRSF038971">
    <property type="entry name" value="PhnM"/>
    <property type="match status" value="1"/>
</dbReference>
<dbReference type="NCBIfam" id="NF011987">
    <property type="entry name" value="PRK15446.2-3"/>
    <property type="match status" value="1"/>
</dbReference>
<dbReference type="EMBL" id="CP031310">
    <property type="protein sequence ID" value="QCC50937.1"/>
    <property type="molecule type" value="Genomic_DNA"/>
</dbReference>
<dbReference type="PANTHER" id="PTHR43135:SF3">
    <property type="entry name" value="ALPHA-D-RIBOSE 1-METHYLPHOSPHONATE 5-TRIPHOSPHATE DIPHOSPHATASE"/>
    <property type="match status" value="1"/>
</dbReference>
<keyword evidence="3" id="KW-1185">Reference proteome</keyword>
<evidence type="ECO:0000313" key="2">
    <source>
        <dbReference type="EMBL" id="QCC50937.1"/>
    </source>
</evidence>
<dbReference type="Gene3D" id="3.20.20.140">
    <property type="entry name" value="Metal-dependent hydrolases"/>
    <property type="match status" value="1"/>
</dbReference>
<dbReference type="InterPro" id="IPR013108">
    <property type="entry name" value="Amidohydro_3"/>
</dbReference>
<dbReference type="InterPro" id="IPR012696">
    <property type="entry name" value="PhnM"/>
</dbReference>
<dbReference type="InterPro" id="IPR011059">
    <property type="entry name" value="Metal-dep_hydrolase_composite"/>
</dbReference>
<dbReference type="Gene3D" id="2.30.40.10">
    <property type="entry name" value="Urease, subunit C, domain 1"/>
    <property type="match status" value="1"/>
</dbReference>
<dbReference type="OrthoDB" id="8791at2157"/>
<dbReference type="NCBIfam" id="NF011984">
    <property type="entry name" value="PRK15446.1-5"/>
    <property type="match status" value="1"/>
</dbReference>
<dbReference type="GO" id="GO:0016810">
    <property type="term" value="F:hydrolase activity, acting on carbon-nitrogen (but not peptide) bonds"/>
    <property type="evidence" value="ECO:0007669"/>
    <property type="project" value="InterPro"/>
</dbReference>
<proteinExistence type="predicted"/>
<evidence type="ECO:0000259" key="1">
    <source>
        <dbReference type="Pfam" id="PF07969"/>
    </source>
</evidence>
<dbReference type="Proteomes" id="UP000296706">
    <property type="component" value="Chromosome"/>
</dbReference>
<dbReference type="InterPro" id="IPR032466">
    <property type="entry name" value="Metal_Hydrolase"/>
</dbReference>
<accession>A0A4D6HDX7</accession>
<keyword evidence="2" id="KW-0378">Hydrolase</keyword>
<gene>
    <name evidence="2" type="ORF">DV733_06615</name>
</gene>
<protein>
    <submittedName>
        <fullName evidence="2">Alpha-D-ribose 1-methylphosphonate 5-triphosphate diphosphatase</fullName>
        <ecNumber evidence="2">3.6.1.63</ecNumber>
    </submittedName>
</protein>
<name>A0A4D6HDX7_9EURY</name>
<dbReference type="STRING" id="1457250.GCA_000755225_00161"/>
<dbReference type="NCBIfam" id="NF011990">
    <property type="entry name" value="PRK15446.2-6"/>
    <property type="match status" value="1"/>
</dbReference>
<dbReference type="Pfam" id="PF07969">
    <property type="entry name" value="Amidohydro_3"/>
    <property type="match status" value="1"/>
</dbReference>
<dbReference type="RefSeq" id="WP_049995509.1">
    <property type="nucleotide sequence ID" value="NZ_CP031310.1"/>
</dbReference>